<keyword evidence="2" id="KW-0812">Transmembrane</keyword>
<gene>
    <name evidence="3" type="ORF">SOIL9_27170</name>
</gene>
<accession>A0A6P2D2B4</accession>
<reference evidence="3 4" key="1">
    <citation type="submission" date="2019-05" db="EMBL/GenBank/DDBJ databases">
        <authorList>
            <consortium name="Science for Life Laboratories"/>
        </authorList>
    </citation>
    <scope>NUCLEOTIDE SEQUENCE [LARGE SCALE GENOMIC DNA]</scope>
    <source>
        <strain evidence="3">Soil9</strain>
    </source>
</reference>
<evidence type="ECO:0000313" key="4">
    <source>
        <dbReference type="Proteomes" id="UP000464178"/>
    </source>
</evidence>
<keyword evidence="4" id="KW-1185">Reference proteome</keyword>
<evidence type="ECO:0000256" key="2">
    <source>
        <dbReference type="SAM" id="Phobius"/>
    </source>
</evidence>
<keyword evidence="2" id="KW-1133">Transmembrane helix</keyword>
<dbReference type="AlphaFoldDB" id="A0A6P2D2B4"/>
<protein>
    <submittedName>
        <fullName evidence="3">Uncharacterized protein</fullName>
    </submittedName>
</protein>
<dbReference type="EMBL" id="LR593886">
    <property type="protein sequence ID" value="VTR94997.1"/>
    <property type="molecule type" value="Genomic_DNA"/>
</dbReference>
<feature type="compositionally biased region" description="Basic and acidic residues" evidence="1">
    <location>
        <begin position="381"/>
        <end position="393"/>
    </location>
</feature>
<proteinExistence type="predicted"/>
<feature type="transmembrane region" description="Helical" evidence="2">
    <location>
        <begin position="20"/>
        <end position="41"/>
    </location>
</feature>
<name>A0A6P2D2B4_9BACT</name>
<evidence type="ECO:0000256" key="1">
    <source>
        <dbReference type="SAM" id="MobiDB-lite"/>
    </source>
</evidence>
<sequence>MSHDEQLVGRFYNHLTRWFVLRQSVAAVTVWAFLWGTAILVLKATQGTSVPTLAWGAIGLPLALGFAVWSALRSLPDRNVVRALLDGRGECGGLLMAGAECDLGRWQAKPAAEMPTLRWRAQRPLGFLTLAIVFVALGFLIPARSLAVNDTPLDINRPADRLADQVRVLQEEKILDPDRAENLKQKIEELRSQSTGKDPAKALEALDHLNDVVRQVARQAAEKNSRQANQLGRLDAAAEALQKAAAGLDPQEAAELMKELAALAQKAATEGDALESELGAELAEALKEGKLTSEQLAKLAAAAKSGKGSISKMGKKLYNAKLIDADQLKACEGGQCDSDALAKYLVKNKKTSLKEGLKDQEGNGGLGDDGPGNTALNFGDRANEDGTKFKEEALPPSELSALKESQLSGVSKLPPKRDTNAGAPQSGGLTGAAVGGGSANAAPVLPQHRGAVGRYFDRPVK</sequence>
<feature type="region of interest" description="Disordered" evidence="1">
    <location>
        <begin position="356"/>
        <end position="461"/>
    </location>
</feature>
<feature type="transmembrane region" description="Helical" evidence="2">
    <location>
        <begin position="125"/>
        <end position="143"/>
    </location>
</feature>
<dbReference type="Proteomes" id="UP000464178">
    <property type="component" value="Chromosome"/>
</dbReference>
<evidence type="ECO:0000313" key="3">
    <source>
        <dbReference type="EMBL" id="VTR94997.1"/>
    </source>
</evidence>
<dbReference type="RefSeq" id="WP_162669469.1">
    <property type="nucleotide sequence ID" value="NZ_LR593886.1"/>
</dbReference>
<dbReference type="KEGG" id="gms:SOIL9_27170"/>
<feature type="transmembrane region" description="Helical" evidence="2">
    <location>
        <begin position="53"/>
        <end position="72"/>
    </location>
</feature>
<keyword evidence="2" id="KW-0472">Membrane</keyword>
<organism evidence="3 4">
    <name type="scientific">Gemmata massiliana</name>
    <dbReference type="NCBI Taxonomy" id="1210884"/>
    <lineage>
        <taxon>Bacteria</taxon>
        <taxon>Pseudomonadati</taxon>
        <taxon>Planctomycetota</taxon>
        <taxon>Planctomycetia</taxon>
        <taxon>Gemmatales</taxon>
        <taxon>Gemmataceae</taxon>
        <taxon>Gemmata</taxon>
    </lineage>
</organism>
<feature type="compositionally biased region" description="Gly residues" evidence="1">
    <location>
        <begin position="428"/>
        <end position="438"/>
    </location>
</feature>